<dbReference type="RefSeq" id="WP_425426901.1">
    <property type="nucleotide sequence ID" value="NZ_FZPH01000024.1"/>
</dbReference>
<feature type="transmembrane region" description="Helical" evidence="2">
    <location>
        <begin position="14"/>
        <end position="35"/>
    </location>
</feature>
<proteinExistence type="predicted"/>
<dbReference type="Proteomes" id="UP000198362">
    <property type="component" value="Unassembled WGS sequence"/>
</dbReference>
<sequence>MDIGDALTDMWRSVLLFVPKALAFLAILLVGYLIARVVRKLVDALLTRVGFDKAVRRSGIGERLDRSRYDASDILARLAYYAILLFALQLAFGIWGPNPISDLISAVVGWLPKAFIAIVILVVATAIASAVRDLIGGALGGLSYGRLIATVVWVFIVGLGVIAALNQVGIATTVTQPVLVAVLATVAGILIVGVGGGLVRPMQGRWERWLDRVAAESAVIRERARAYQAEKAAAEQRRVDEAAEAERSRAEAARVEAARAEATRREAAAPAPAPVDVDRAETTVISTEAEQTQVIPRPEEVHIVPGMSEPTPARGLPVAGAQPPAADEPTETQVIEPAETQVIKQRDGKDA</sequence>
<organism evidence="3 4">
    <name type="scientific">Asanoa hainanensis</name>
    <dbReference type="NCBI Taxonomy" id="560556"/>
    <lineage>
        <taxon>Bacteria</taxon>
        <taxon>Bacillati</taxon>
        <taxon>Actinomycetota</taxon>
        <taxon>Actinomycetes</taxon>
        <taxon>Micromonosporales</taxon>
        <taxon>Micromonosporaceae</taxon>
        <taxon>Asanoa</taxon>
    </lineage>
</organism>
<accession>A0A239PF27</accession>
<protein>
    <submittedName>
        <fullName evidence="3">Conserved TM helix</fullName>
    </submittedName>
</protein>
<gene>
    <name evidence="3" type="ORF">SAMN05421812_12470</name>
</gene>
<evidence type="ECO:0000313" key="3">
    <source>
        <dbReference type="EMBL" id="SNT65621.1"/>
    </source>
</evidence>
<reference evidence="3 4" key="1">
    <citation type="submission" date="2017-06" db="EMBL/GenBank/DDBJ databases">
        <authorList>
            <person name="Kim H.J."/>
            <person name="Triplett B.A."/>
        </authorList>
    </citation>
    <scope>NUCLEOTIDE SEQUENCE [LARGE SCALE GENOMIC DNA]</scope>
    <source>
        <strain evidence="3 4">CGMCC 4.5593</strain>
    </source>
</reference>
<feature type="transmembrane region" description="Helical" evidence="2">
    <location>
        <begin position="178"/>
        <end position="199"/>
    </location>
</feature>
<name>A0A239PF27_9ACTN</name>
<dbReference type="Pfam" id="PF05552">
    <property type="entry name" value="MS_channel_1st_1"/>
    <property type="match status" value="2"/>
</dbReference>
<feature type="transmembrane region" description="Helical" evidence="2">
    <location>
        <begin position="115"/>
        <end position="135"/>
    </location>
</feature>
<dbReference type="EMBL" id="FZPH01000024">
    <property type="protein sequence ID" value="SNT65621.1"/>
    <property type="molecule type" value="Genomic_DNA"/>
</dbReference>
<dbReference type="AlphaFoldDB" id="A0A239PF27"/>
<evidence type="ECO:0000256" key="1">
    <source>
        <dbReference type="SAM" id="MobiDB-lite"/>
    </source>
</evidence>
<feature type="transmembrane region" description="Helical" evidence="2">
    <location>
        <begin position="147"/>
        <end position="166"/>
    </location>
</feature>
<dbReference type="InterPro" id="IPR008910">
    <property type="entry name" value="MSC_TM_helix"/>
</dbReference>
<feature type="compositionally biased region" description="Basic and acidic residues" evidence="1">
    <location>
        <begin position="254"/>
        <end position="267"/>
    </location>
</feature>
<feature type="region of interest" description="Disordered" evidence="1">
    <location>
        <begin position="254"/>
        <end position="276"/>
    </location>
</feature>
<evidence type="ECO:0000313" key="4">
    <source>
        <dbReference type="Proteomes" id="UP000198362"/>
    </source>
</evidence>
<feature type="region of interest" description="Disordered" evidence="1">
    <location>
        <begin position="297"/>
        <end position="351"/>
    </location>
</feature>
<keyword evidence="2" id="KW-1133">Transmembrane helix</keyword>
<dbReference type="Gene3D" id="1.10.287.1260">
    <property type="match status" value="1"/>
</dbReference>
<keyword evidence="4" id="KW-1185">Reference proteome</keyword>
<evidence type="ECO:0000256" key="2">
    <source>
        <dbReference type="SAM" id="Phobius"/>
    </source>
</evidence>
<keyword evidence="2" id="KW-0472">Membrane</keyword>
<feature type="transmembrane region" description="Helical" evidence="2">
    <location>
        <begin position="74"/>
        <end position="95"/>
    </location>
</feature>
<keyword evidence="2" id="KW-0812">Transmembrane</keyword>